<proteinExistence type="inferred from homology"/>
<keyword evidence="2" id="KW-0808">Transferase</keyword>
<evidence type="ECO:0000259" key="5">
    <source>
        <dbReference type="Pfam" id="PF03109"/>
    </source>
</evidence>
<dbReference type="PANTHER" id="PTHR43851:SF3">
    <property type="entry name" value="COENZYME Q8"/>
    <property type="match status" value="1"/>
</dbReference>
<dbReference type="InterPro" id="IPR011009">
    <property type="entry name" value="Kinase-like_dom_sf"/>
</dbReference>
<protein>
    <submittedName>
        <fullName evidence="6">AarF/ABC1/UbiB kinase family protein</fullName>
    </submittedName>
</protein>
<evidence type="ECO:0000256" key="4">
    <source>
        <dbReference type="ARBA" id="ARBA00022840"/>
    </source>
</evidence>
<evidence type="ECO:0000313" key="7">
    <source>
        <dbReference type="Proteomes" id="UP000515512"/>
    </source>
</evidence>
<evidence type="ECO:0000256" key="2">
    <source>
        <dbReference type="ARBA" id="ARBA00022679"/>
    </source>
</evidence>
<name>A0A7D6VG99_9NOCA</name>
<evidence type="ECO:0000313" key="6">
    <source>
        <dbReference type="EMBL" id="QLY34774.1"/>
    </source>
</evidence>
<dbReference type="Pfam" id="PF03109">
    <property type="entry name" value="ABC1"/>
    <property type="match status" value="1"/>
</dbReference>
<dbReference type="PANTHER" id="PTHR43851">
    <property type="match status" value="1"/>
</dbReference>
<dbReference type="GO" id="GO:0005524">
    <property type="term" value="F:ATP binding"/>
    <property type="evidence" value="ECO:0007669"/>
    <property type="project" value="UniProtKB-KW"/>
</dbReference>
<keyword evidence="6" id="KW-0418">Kinase</keyword>
<dbReference type="InterPro" id="IPR051409">
    <property type="entry name" value="Atypical_kinase_ADCK"/>
</dbReference>
<dbReference type="InterPro" id="IPR004147">
    <property type="entry name" value="ABC1_dom"/>
</dbReference>
<dbReference type="CDD" id="cd13970">
    <property type="entry name" value="ABC1_ADCK3"/>
    <property type="match status" value="1"/>
</dbReference>
<dbReference type="EMBL" id="CP059399">
    <property type="protein sequence ID" value="QLY34774.1"/>
    <property type="molecule type" value="Genomic_DNA"/>
</dbReference>
<evidence type="ECO:0000256" key="3">
    <source>
        <dbReference type="ARBA" id="ARBA00022741"/>
    </source>
</evidence>
<organism evidence="6 7">
    <name type="scientific">Nocardia huaxiensis</name>
    <dbReference type="NCBI Taxonomy" id="2755382"/>
    <lineage>
        <taxon>Bacteria</taxon>
        <taxon>Bacillati</taxon>
        <taxon>Actinomycetota</taxon>
        <taxon>Actinomycetes</taxon>
        <taxon>Mycobacteriales</taxon>
        <taxon>Nocardiaceae</taxon>
        <taxon>Nocardia</taxon>
    </lineage>
</organism>
<gene>
    <name evidence="6" type="ORF">H0264_30430</name>
</gene>
<comment type="similarity">
    <text evidence="1">Belongs to the protein kinase superfamily. ADCK protein kinase family.</text>
</comment>
<evidence type="ECO:0000256" key="1">
    <source>
        <dbReference type="ARBA" id="ARBA00009670"/>
    </source>
</evidence>
<keyword evidence="4" id="KW-0067">ATP-binding</keyword>
<dbReference type="SUPFAM" id="SSF56112">
    <property type="entry name" value="Protein kinase-like (PK-like)"/>
    <property type="match status" value="1"/>
</dbReference>
<accession>A0A7D6VG99</accession>
<keyword evidence="3" id="KW-0547">Nucleotide-binding</keyword>
<dbReference type="InterPro" id="IPR034646">
    <property type="entry name" value="ADCK3_dom"/>
</dbReference>
<dbReference type="AlphaFoldDB" id="A0A7D6VG99"/>
<dbReference type="Proteomes" id="UP000515512">
    <property type="component" value="Chromosome"/>
</dbReference>
<feature type="domain" description="ABC1 atypical kinase-like" evidence="5">
    <location>
        <begin position="103"/>
        <end position="318"/>
    </location>
</feature>
<sequence>MRWSRGRQGDAGVVPARKLVRNAKIATLPVAYAGRQAAGAGKRALGRSPMEIDLDIQMRTAQHIFEVLGELKGCATKLGQVLSIYELALPSGLAEPYRAALARLQDSAPVMLPDTVRTVMAAALGDSWQWYFKEFDDRRAAGASIGQVHRGVWCDGRPAAVKLMYPGARTAVLGDLDQLRRISVLASVFFPAADVKDLTEAMCASIAEELDYAAEARHQQHFAEVYADDPDFVVPRVITQQGDVIVSEWLSGTPVPRILESGAPEERSRVGMLIMRFVLSSWVRTGLLYCDPHPGNFRVLPDGRLGVVDFGACVAWPPADFGDLLSDIVGATLDGGPERLEIAFRTHGFATTGRPLDIQALYEAMTLMLEPLTAPVSRIDTGWLGEQVRRFMDPRLSNANRQLTADPELAPFGRAMVTAMGVVAQLGTEGPVRAEFARWSPEIAAVLERHDSRRAQPTDLGIVRQLRAAEPRRRISIVS</sequence>
<dbReference type="GO" id="GO:0016301">
    <property type="term" value="F:kinase activity"/>
    <property type="evidence" value="ECO:0007669"/>
    <property type="project" value="UniProtKB-KW"/>
</dbReference>
<dbReference type="KEGG" id="nhu:H0264_30430"/>
<reference evidence="6 7" key="1">
    <citation type="submission" date="2020-07" db="EMBL/GenBank/DDBJ databases">
        <authorList>
            <person name="Zhuang K."/>
            <person name="Ran Y."/>
        </authorList>
    </citation>
    <scope>NUCLEOTIDE SEQUENCE [LARGE SCALE GENOMIC DNA]</scope>
    <source>
        <strain evidence="6 7">WCH-YHL-001</strain>
    </source>
</reference>
<keyword evidence="7" id="KW-1185">Reference proteome</keyword>